<sequence>MLVGPARPAGLGGLAGSTLFTPAAVSRGVTGSDPDPDPDASADADADTDAESDRDDLDRLVTTLHDRLAATATRPVREDASRWLGEAEAVAGDLAVGPLPDDEVVRTRLGHVEHLLSNVDGTEDEAADEHVASARAALADALAMLGDGDGGSDGDRAG</sequence>
<dbReference type="EMBL" id="AOLH01000012">
    <property type="protein sequence ID" value="ELZ74884.1"/>
    <property type="molecule type" value="Genomic_DNA"/>
</dbReference>
<feature type="domain" description="DUF8152" evidence="2">
    <location>
        <begin position="61"/>
        <end position="143"/>
    </location>
</feature>
<proteinExistence type="predicted"/>
<evidence type="ECO:0000313" key="4">
    <source>
        <dbReference type="Proteomes" id="UP000011535"/>
    </source>
</evidence>
<dbReference type="PATRIC" id="fig|1230452.3.peg.1529"/>
<feature type="compositionally biased region" description="Acidic residues" evidence="1">
    <location>
        <begin position="34"/>
        <end position="55"/>
    </location>
</feature>
<organism evidence="3 4">
    <name type="scientific">Haloferax lucentense (strain DSM 14919 / JCM 9276 / NCIMB 13854 / Aa 2.2)</name>
    <name type="common">Haloferax alicantei</name>
    <dbReference type="NCBI Taxonomy" id="1230452"/>
    <lineage>
        <taxon>Archaea</taxon>
        <taxon>Methanobacteriati</taxon>
        <taxon>Methanobacteriota</taxon>
        <taxon>Stenosarchaea group</taxon>
        <taxon>Halobacteria</taxon>
        <taxon>Halobacteriales</taxon>
        <taxon>Haloferacaceae</taxon>
        <taxon>Haloferax</taxon>
    </lineage>
</organism>
<evidence type="ECO:0000313" key="3">
    <source>
        <dbReference type="EMBL" id="ELZ74884.1"/>
    </source>
</evidence>
<accession>M0GVK2</accession>
<reference evidence="3 4" key="1">
    <citation type="journal article" date="2014" name="PLoS Genet.">
        <title>Phylogenetically driven sequencing of extremely halophilic archaea reveals strategies for static and dynamic osmo-response.</title>
        <authorList>
            <person name="Becker E.A."/>
            <person name="Seitzer P.M."/>
            <person name="Tritt A."/>
            <person name="Larsen D."/>
            <person name="Krusor M."/>
            <person name="Yao A.I."/>
            <person name="Wu D."/>
            <person name="Madern D."/>
            <person name="Eisen J.A."/>
            <person name="Darling A.E."/>
            <person name="Facciotti M.T."/>
        </authorList>
    </citation>
    <scope>NUCLEOTIDE SEQUENCE [LARGE SCALE GENOMIC DNA]</scope>
    <source>
        <strain evidence="4">DSM 14919 / CCM 7023 / CIP 107410 / JCM 9276 / NCIMB 13854 / Aa 2.2</strain>
    </source>
</reference>
<comment type="caution">
    <text evidence="3">The sequence shown here is derived from an EMBL/GenBank/DDBJ whole genome shotgun (WGS) entry which is preliminary data.</text>
</comment>
<protein>
    <recommendedName>
        <fullName evidence="2">DUF8152 domain-containing protein</fullName>
    </recommendedName>
</protein>
<name>M0GVK2_HALL2</name>
<feature type="region of interest" description="Disordered" evidence="1">
    <location>
        <begin position="25"/>
        <end position="56"/>
    </location>
</feature>
<dbReference type="InterPro" id="IPR058465">
    <property type="entry name" value="DUF8152"/>
</dbReference>
<gene>
    <name evidence="3" type="ORF">C456_08008</name>
</gene>
<dbReference type="AlphaFoldDB" id="M0GVK2"/>
<evidence type="ECO:0000256" key="1">
    <source>
        <dbReference type="SAM" id="MobiDB-lite"/>
    </source>
</evidence>
<evidence type="ECO:0000259" key="2">
    <source>
        <dbReference type="Pfam" id="PF26479"/>
    </source>
</evidence>
<dbReference type="Proteomes" id="UP000011535">
    <property type="component" value="Unassembled WGS sequence"/>
</dbReference>
<dbReference type="Pfam" id="PF26479">
    <property type="entry name" value="DUF8152"/>
    <property type="match status" value="1"/>
</dbReference>